<dbReference type="EMBL" id="HBFC01027873">
    <property type="protein sequence ID" value="CAD8715307.1"/>
    <property type="molecule type" value="Transcribed_RNA"/>
</dbReference>
<accession>A0A7S0STZ4</accession>
<evidence type="ECO:0000313" key="1">
    <source>
        <dbReference type="EMBL" id="CAD8715307.1"/>
    </source>
</evidence>
<organism evidence="1">
    <name type="scientific">Mantoniella antarctica</name>
    <dbReference type="NCBI Taxonomy" id="81844"/>
    <lineage>
        <taxon>Eukaryota</taxon>
        <taxon>Viridiplantae</taxon>
        <taxon>Chlorophyta</taxon>
        <taxon>Mamiellophyceae</taxon>
        <taxon>Mamiellales</taxon>
        <taxon>Mamiellaceae</taxon>
        <taxon>Mantoniella</taxon>
    </lineage>
</organism>
<sequence>MRNFGSTSHMKGEWDGVGTFIKFSVDRYVTTQAAADSGIFSAKDYHGWCHDNLSVTASSKGYTNRQAKIKLTGRHFLYVPLIDRSEKTIATVKEVLPIHQIFVTPAGGCLARHLGCVCRGCGERD</sequence>
<dbReference type="AlphaFoldDB" id="A0A7S0STZ4"/>
<reference evidence="1" key="1">
    <citation type="submission" date="2021-01" db="EMBL/GenBank/DDBJ databases">
        <authorList>
            <person name="Corre E."/>
            <person name="Pelletier E."/>
            <person name="Niang G."/>
            <person name="Scheremetjew M."/>
            <person name="Finn R."/>
            <person name="Kale V."/>
            <person name="Holt S."/>
            <person name="Cochrane G."/>
            <person name="Meng A."/>
            <person name="Brown T."/>
            <person name="Cohen L."/>
        </authorList>
    </citation>
    <scope>NUCLEOTIDE SEQUENCE</scope>
    <source>
        <strain evidence="1">SL-175</strain>
    </source>
</reference>
<proteinExistence type="predicted"/>
<name>A0A7S0STZ4_9CHLO</name>
<protein>
    <submittedName>
        <fullName evidence="1">Uncharacterized protein</fullName>
    </submittedName>
</protein>
<gene>
    <name evidence="1" type="ORF">MANT1106_LOCUS16711</name>
</gene>